<evidence type="ECO:0000256" key="1">
    <source>
        <dbReference type="ARBA" id="ARBA00004651"/>
    </source>
</evidence>
<organism evidence="9 10">
    <name type="scientific">Azospirillum brasilense</name>
    <dbReference type="NCBI Taxonomy" id="192"/>
    <lineage>
        <taxon>Bacteria</taxon>
        <taxon>Pseudomonadati</taxon>
        <taxon>Pseudomonadota</taxon>
        <taxon>Alphaproteobacteria</taxon>
        <taxon>Rhodospirillales</taxon>
        <taxon>Azospirillaceae</taxon>
        <taxon>Azospirillum</taxon>
    </lineage>
</organism>
<comment type="subcellular location">
    <subcellularLocation>
        <location evidence="1 7">Cell membrane</location>
        <topology evidence="1 7">Multi-pass membrane protein</topology>
    </subcellularLocation>
</comment>
<dbReference type="InterPro" id="IPR045621">
    <property type="entry name" value="BPD_transp_1_N"/>
</dbReference>
<dbReference type="PANTHER" id="PTHR43163">
    <property type="entry name" value="DIPEPTIDE TRANSPORT SYSTEM PERMEASE PROTEIN DPPB-RELATED"/>
    <property type="match status" value="1"/>
</dbReference>
<dbReference type="Pfam" id="PF19300">
    <property type="entry name" value="BPD_transp_1_N"/>
    <property type="match status" value="1"/>
</dbReference>
<evidence type="ECO:0000256" key="5">
    <source>
        <dbReference type="ARBA" id="ARBA00022989"/>
    </source>
</evidence>
<dbReference type="CDD" id="cd06261">
    <property type="entry name" value="TM_PBP2"/>
    <property type="match status" value="1"/>
</dbReference>
<evidence type="ECO:0000313" key="9">
    <source>
        <dbReference type="EMBL" id="TWA84750.1"/>
    </source>
</evidence>
<dbReference type="AlphaFoldDB" id="A0A560CIQ0"/>
<evidence type="ECO:0000256" key="3">
    <source>
        <dbReference type="ARBA" id="ARBA00022475"/>
    </source>
</evidence>
<dbReference type="PROSITE" id="PS51257">
    <property type="entry name" value="PROKAR_LIPOPROTEIN"/>
    <property type="match status" value="1"/>
</dbReference>
<keyword evidence="4 7" id="KW-0812">Transmembrane</keyword>
<keyword evidence="5 7" id="KW-1133">Transmembrane helix</keyword>
<feature type="transmembrane region" description="Helical" evidence="7">
    <location>
        <begin position="281"/>
        <end position="304"/>
    </location>
</feature>
<feature type="transmembrane region" description="Helical" evidence="7">
    <location>
        <begin position="177"/>
        <end position="197"/>
    </location>
</feature>
<feature type="domain" description="ABC transmembrane type-1" evidence="8">
    <location>
        <begin position="95"/>
        <end position="300"/>
    </location>
</feature>
<dbReference type="EMBL" id="VITH01000004">
    <property type="protein sequence ID" value="TWA84750.1"/>
    <property type="molecule type" value="Genomic_DNA"/>
</dbReference>
<keyword evidence="3" id="KW-1003">Cell membrane</keyword>
<feature type="transmembrane region" description="Helical" evidence="7">
    <location>
        <begin position="99"/>
        <end position="122"/>
    </location>
</feature>
<feature type="transmembrane region" description="Helical" evidence="7">
    <location>
        <begin position="239"/>
        <end position="261"/>
    </location>
</feature>
<dbReference type="GO" id="GO:0005886">
    <property type="term" value="C:plasma membrane"/>
    <property type="evidence" value="ECO:0007669"/>
    <property type="project" value="UniProtKB-SubCell"/>
</dbReference>
<dbReference type="Proteomes" id="UP000318529">
    <property type="component" value="Unassembled WGS sequence"/>
</dbReference>
<dbReference type="Pfam" id="PF00528">
    <property type="entry name" value="BPD_transp_1"/>
    <property type="match status" value="1"/>
</dbReference>
<keyword evidence="6 7" id="KW-0472">Membrane</keyword>
<dbReference type="SUPFAM" id="SSF161098">
    <property type="entry name" value="MetI-like"/>
    <property type="match status" value="1"/>
</dbReference>
<evidence type="ECO:0000256" key="4">
    <source>
        <dbReference type="ARBA" id="ARBA00022692"/>
    </source>
</evidence>
<feature type="transmembrane region" description="Helical" evidence="7">
    <location>
        <begin position="134"/>
        <end position="157"/>
    </location>
</feature>
<reference evidence="9 10" key="1">
    <citation type="submission" date="2019-06" db="EMBL/GenBank/DDBJ databases">
        <title>Genomic Encyclopedia of Type Strains, Phase IV (KMG-V): Genome sequencing to study the core and pangenomes of soil and plant-associated prokaryotes.</title>
        <authorList>
            <person name="Whitman W."/>
        </authorList>
    </citation>
    <scope>NUCLEOTIDE SEQUENCE [LARGE SCALE GENOMIC DNA]</scope>
    <source>
        <strain evidence="9 10">BR 11650</strain>
    </source>
</reference>
<evidence type="ECO:0000256" key="6">
    <source>
        <dbReference type="ARBA" id="ARBA00023136"/>
    </source>
</evidence>
<comment type="caution">
    <text evidence="9">The sequence shown here is derived from an EMBL/GenBank/DDBJ whole genome shotgun (WGS) entry which is preliminary data.</text>
</comment>
<dbReference type="InterPro" id="IPR000515">
    <property type="entry name" value="MetI-like"/>
</dbReference>
<proteinExistence type="inferred from homology"/>
<dbReference type="RefSeq" id="WP_186466023.1">
    <property type="nucleotide sequence ID" value="NZ_VITH01000004.1"/>
</dbReference>
<gene>
    <name evidence="9" type="ORF">FBZ83_10415</name>
</gene>
<dbReference type="Gene3D" id="1.10.3720.10">
    <property type="entry name" value="MetI-like"/>
    <property type="match status" value="1"/>
</dbReference>
<dbReference type="PROSITE" id="PS50928">
    <property type="entry name" value="ABC_TM1"/>
    <property type="match status" value="1"/>
</dbReference>
<dbReference type="PANTHER" id="PTHR43163:SF3">
    <property type="entry name" value="PEPTIDE ABC TRANSPORTER PERMEASE PROTEIN"/>
    <property type="match status" value="1"/>
</dbReference>
<evidence type="ECO:0000259" key="8">
    <source>
        <dbReference type="PROSITE" id="PS50928"/>
    </source>
</evidence>
<evidence type="ECO:0000256" key="2">
    <source>
        <dbReference type="ARBA" id="ARBA00022448"/>
    </source>
</evidence>
<keyword evidence="2 7" id="KW-0813">Transport</keyword>
<protein>
    <submittedName>
        <fullName evidence="9">Peptide/nickel transport system permease protein</fullName>
    </submittedName>
</protein>
<evidence type="ECO:0000256" key="7">
    <source>
        <dbReference type="RuleBase" id="RU363032"/>
    </source>
</evidence>
<sequence length="317" mass="33685">MIRFIVKRLAAGVVLLLVISLLIFVGCEMLPGDVAQIMLGQSASPENVAALRAELGLDQPAPVRYLAWLWGICHGDWGVSMTSRQPVSVMLSERLSNTLTLAGLTTLVSVPLALLIGMVLAVHKGTRLDRVGTIVIVGLCATPEFLVATLGVLVFSIHLRWLPAISYVTPGSGVLTLIKSMLLPLATMTIIVTAQLARMTRAVVGNILTQPYVETARLKGAGSVRVITVHALRNAIGPLINIIAMNVAYLISGVVIVETIFAFPGLARLMADSVQARDLPVVQACAMIFSASYIGLIMVADIVAKLFDSRKEPGASA</sequence>
<accession>A0A560CIQ0</accession>
<dbReference type="InterPro" id="IPR035906">
    <property type="entry name" value="MetI-like_sf"/>
</dbReference>
<evidence type="ECO:0000313" key="10">
    <source>
        <dbReference type="Proteomes" id="UP000318529"/>
    </source>
</evidence>
<dbReference type="GO" id="GO:0055085">
    <property type="term" value="P:transmembrane transport"/>
    <property type="evidence" value="ECO:0007669"/>
    <property type="project" value="InterPro"/>
</dbReference>
<name>A0A560CIQ0_AZOBR</name>
<comment type="similarity">
    <text evidence="7">Belongs to the binding-protein-dependent transport system permease family.</text>
</comment>